<dbReference type="PROSITE" id="PS00678">
    <property type="entry name" value="WD_REPEATS_1"/>
    <property type="match status" value="1"/>
</dbReference>
<accession>A0A812CZ79</accession>
<comment type="subcellular location">
    <subcellularLocation>
        <location evidence="1">Cytoplasm</location>
    </subcellularLocation>
</comment>
<feature type="repeat" description="WD" evidence="5">
    <location>
        <begin position="173"/>
        <end position="215"/>
    </location>
</feature>
<evidence type="ECO:0000313" key="6">
    <source>
        <dbReference type="EMBL" id="CAE1286447.1"/>
    </source>
</evidence>
<dbReference type="OrthoDB" id="445052at2759"/>
<evidence type="ECO:0000256" key="5">
    <source>
        <dbReference type="PROSITE-ProRule" id="PRU00221"/>
    </source>
</evidence>
<evidence type="ECO:0000256" key="4">
    <source>
        <dbReference type="ARBA" id="ARBA00022737"/>
    </source>
</evidence>
<dbReference type="GO" id="GO:0097014">
    <property type="term" value="C:ciliary plasm"/>
    <property type="evidence" value="ECO:0007669"/>
    <property type="project" value="TreeGrafter"/>
</dbReference>
<dbReference type="InterPro" id="IPR050687">
    <property type="entry name" value="Dynein_IC"/>
</dbReference>
<proteinExistence type="predicted"/>
<evidence type="ECO:0000313" key="7">
    <source>
        <dbReference type="Proteomes" id="UP000597762"/>
    </source>
</evidence>
<name>A0A812CZ79_ACAPH</name>
<dbReference type="Proteomes" id="UP000597762">
    <property type="component" value="Unassembled WGS sequence"/>
</dbReference>
<keyword evidence="7" id="KW-1185">Reference proteome</keyword>
<sequence>MSLAFHPNNPAWLAAGNFNGEIFLWDLSVDDDPLIGGCGMGHSDSHREPVAKLQWILDPQSRGKSYKLVSVSGDGKILMWNFDQQLKQLTLAEGFLVIAQNLPKSLRGKGSRLTREVGLTCFSCSHYEDNSFLVGSESGTIFKCSRDSSSILIPADDEKGCSVPLMAPITLSYKPHIGPINAIDYSSFHQQAFLSVGMDESIRIWNALETQPIKVLEPGQGPVLCGAWSPVRPMVIAVTTEKGQLLLYDLKCSYALPLHALQASKKNAPVFVCSFNKQCTHLLATGDGLGYVHIFHLDDDLSHQDPREVEQFVSLVSTSE</sequence>
<feature type="repeat" description="WD" evidence="5">
    <location>
        <begin position="1"/>
        <end position="28"/>
    </location>
</feature>
<dbReference type="GO" id="GO:0005868">
    <property type="term" value="C:cytoplasmic dynein complex"/>
    <property type="evidence" value="ECO:0007669"/>
    <property type="project" value="TreeGrafter"/>
</dbReference>
<reference evidence="6" key="1">
    <citation type="submission" date="2021-01" db="EMBL/GenBank/DDBJ databases">
        <authorList>
            <person name="Li R."/>
            <person name="Bekaert M."/>
        </authorList>
    </citation>
    <scope>NUCLEOTIDE SEQUENCE</scope>
    <source>
        <strain evidence="6">Farmed</strain>
    </source>
</reference>
<keyword evidence="2" id="KW-0963">Cytoplasm</keyword>
<dbReference type="GO" id="GO:0045504">
    <property type="term" value="F:dynein heavy chain binding"/>
    <property type="evidence" value="ECO:0007669"/>
    <property type="project" value="TreeGrafter"/>
</dbReference>
<keyword evidence="3 5" id="KW-0853">WD repeat</keyword>
<dbReference type="GO" id="GO:0042073">
    <property type="term" value="P:intraciliary transport"/>
    <property type="evidence" value="ECO:0007669"/>
    <property type="project" value="TreeGrafter"/>
</dbReference>
<dbReference type="Pfam" id="PF00400">
    <property type="entry name" value="WD40"/>
    <property type="match status" value="1"/>
</dbReference>
<evidence type="ECO:0000256" key="1">
    <source>
        <dbReference type="ARBA" id="ARBA00004496"/>
    </source>
</evidence>
<dbReference type="InterPro" id="IPR015943">
    <property type="entry name" value="WD40/YVTN_repeat-like_dom_sf"/>
</dbReference>
<dbReference type="InterPro" id="IPR001680">
    <property type="entry name" value="WD40_rpt"/>
</dbReference>
<keyword evidence="4" id="KW-0677">Repeat</keyword>
<dbReference type="PANTHER" id="PTHR12442:SF26">
    <property type="entry name" value="CYTOPLASMIC DYNEIN 2 INTERMEDIATE CHAIN 2"/>
    <property type="match status" value="1"/>
</dbReference>
<organism evidence="6 7">
    <name type="scientific">Acanthosepion pharaonis</name>
    <name type="common">Pharaoh cuttlefish</name>
    <name type="synonym">Sepia pharaonis</name>
    <dbReference type="NCBI Taxonomy" id="158019"/>
    <lineage>
        <taxon>Eukaryota</taxon>
        <taxon>Metazoa</taxon>
        <taxon>Spiralia</taxon>
        <taxon>Lophotrochozoa</taxon>
        <taxon>Mollusca</taxon>
        <taxon>Cephalopoda</taxon>
        <taxon>Coleoidea</taxon>
        <taxon>Decapodiformes</taxon>
        <taxon>Sepiida</taxon>
        <taxon>Sepiina</taxon>
        <taxon>Sepiidae</taxon>
        <taxon>Acanthosepion</taxon>
    </lineage>
</organism>
<dbReference type="GO" id="GO:0045503">
    <property type="term" value="F:dynein light chain binding"/>
    <property type="evidence" value="ECO:0007669"/>
    <property type="project" value="TreeGrafter"/>
</dbReference>
<dbReference type="Gene3D" id="2.130.10.10">
    <property type="entry name" value="YVTN repeat-like/Quinoprotein amine dehydrogenase"/>
    <property type="match status" value="2"/>
</dbReference>
<dbReference type="SUPFAM" id="SSF50978">
    <property type="entry name" value="WD40 repeat-like"/>
    <property type="match status" value="1"/>
</dbReference>
<dbReference type="PROSITE" id="PS50082">
    <property type="entry name" value="WD_REPEATS_2"/>
    <property type="match status" value="2"/>
</dbReference>
<dbReference type="PANTHER" id="PTHR12442">
    <property type="entry name" value="DYNEIN INTERMEDIATE CHAIN"/>
    <property type="match status" value="1"/>
</dbReference>
<comment type="caution">
    <text evidence="6">The sequence shown here is derived from an EMBL/GenBank/DDBJ whole genome shotgun (WGS) entry which is preliminary data.</text>
</comment>
<dbReference type="AlphaFoldDB" id="A0A812CZ79"/>
<gene>
    <name evidence="6" type="ORF">SPHA_46033</name>
</gene>
<protein>
    <submittedName>
        <fullName evidence="6">WDR34</fullName>
    </submittedName>
</protein>
<evidence type="ECO:0000256" key="2">
    <source>
        <dbReference type="ARBA" id="ARBA00022490"/>
    </source>
</evidence>
<dbReference type="InterPro" id="IPR036322">
    <property type="entry name" value="WD40_repeat_dom_sf"/>
</dbReference>
<evidence type="ECO:0000256" key="3">
    <source>
        <dbReference type="ARBA" id="ARBA00022574"/>
    </source>
</evidence>
<dbReference type="InterPro" id="IPR019775">
    <property type="entry name" value="WD40_repeat_CS"/>
</dbReference>
<dbReference type="SMART" id="SM00320">
    <property type="entry name" value="WD40"/>
    <property type="match status" value="4"/>
</dbReference>
<dbReference type="EMBL" id="CAHIKZ030002407">
    <property type="protein sequence ID" value="CAE1286447.1"/>
    <property type="molecule type" value="Genomic_DNA"/>
</dbReference>